<comment type="caution">
    <text evidence="1">The sequence shown here is derived from an EMBL/GenBank/DDBJ whole genome shotgun (WGS) entry which is preliminary data.</text>
</comment>
<gene>
    <name evidence="1" type="ORF">E4T88_06425</name>
</gene>
<dbReference type="Proteomes" id="UP000298285">
    <property type="component" value="Unassembled WGS sequence"/>
</dbReference>
<proteinExistence type="predicted"/>
<organism evidence="1 2">
    <name type="scientific">Dysgonomonas mossii</name>
    <dbReference type="NCBI Taxonomy" id="163665"/>
    <lineage>
        <taxon>Bacteria</taxon>
        <taxon>Pseudomonadati</taxon>
        <taxon>Bacteroidota</taxon>
        <taxon>Bacteroidia</taxon>
        <taxon>Bacteroidales</taxon>
        <taxon>Dysgonomonadaceae</taxon>
        <taxon>Dysgonomonas</taxon>
    </lineage>
</organism>
<accession>A0A4Y9INX4</accession>
<sequence length="862" mass="98425">MSIELYIKNRLCDINSPESLGIRLKRQFINPAELSVKDAQMSYEITLPATPNNNEIFSHVNVEEVQGKFRIYEDARLYVDGILILDGKFRLSEITQDSYKGNLGVPAPLTAKDIFGETMMNQAGKWLIQFTGVDDITRYNTGGHDKSVYGEISPCIFPLVLYGLLPKYPSNNIYSAKDVFDKSVRLKLDHFPPSVNCIHMLKKIFGNAGYSLTGSAADDERIKNLYVSYKNNNDYELPWPPSRMEISGNWQPVIGLDAWPIREIGLGHQIFDGRQRIVINYFGASNHRVTAISDNGKNITNEGMQRTLRIPATGLYKLTFKAKLEMLDQEHDDPLVRIKRGNLDTVHTEIKIIRNYTGNAETTKFDNTFYYNNRNQTVGMPDAVFPRKGEVNFIDPKQNKDFIAGFAFGKYGEDTYTNPLDNDHCNPMAIFGGPSWTLPLGSDGVTERAYSAIKSSGYVYSNREGPNSYKVDLNKETYAKRANNKSAYGEINQVIWLEKGETLDIIDISFSEGKGIPFTIYNHSVDYSLSLEPFQHSIKWLVANKSDIVTGPMNWNDESSFNKEEVNLIRFLPAEVKVNDWIENFCKAFNLRLINTGETSFELKIKGSDIADDLSDIIDLDRRANVVQRRNESLKLPYLYELGFTVDTGEEGYYDTIEEYVTDEKGYEQKKIDAGDKGGGQYYTGSNETTKLSQTSSFSYNWHKGLRQDEADKDPFIMVPIIADHEVWENKYDYAEMMSNKYYDKAQRFWYKSGFVNLTINEIDKVAVDIALVDNVYNDSQHRLMLNYKNEHDSIMKSFFLLLTNNDNCYTIVDCYLTAEEYSRLNKSLIKLNGDLYHIAEVDGYDPLKKGQGTMKLIRKIG</sequence>
<evidence type="ECO:0000313" key="2">
    <source>
        <dbReference type="Proteomes" id="UP000298285"/>
    </source>
</evidence>
<dbReference type="AlphaFoldDB" id="A0A4Y9INX4"/>
<dbReference type="EMBL" id="SPPK01000002">
    <property type="protein sequence ID" value="TFU89648.1"/>
    <property type="molecule type" value="Genomic_DNA"/>
</dbReference>
<name>A0A4Y9INX4_9BACT</name>
<reference evidence="1 2" key="1">
    <citation type="submission" date="2019-03" db="EMBL/GenBank/DDBJ databases">
        <title>Diversity of the mouse oral microbiome.</title>
        <authorList>
            <person name="Joseph S."/>
            <person name="Aduse-Opoku J."/>
            <person name="Curtis M."/>
            <person name="Wade W."/>
            <person name="Hashim A."/>
        </authorList>
    </citation>
    <scope>NUCLEOTIDE SEQUENCE [LARGE SCALE GENOMIC DNA]</scope>
    <source>
        <strain evidence="1 2">P11</strain>
    </source>
</reference>
<evidence type="ECO:0000313" key="1">
    <source>
        <dbReference type="EMBL" id="TFU89648.1"/>
    </source>
</evidence>
<dbReference type="OrthoDB" id="993780at2"/>
<dbReference type="RefSeq" id="WP_135104649.1">
    <property type="nucleotide sequence ID" value="NZ_JADGKW010000002.1"/>
</dbReference>
<protein>
    <submittedName>
        <fullName evidence="1">Uncharacterized protein</fullName>
    </submittedName>
</protein>